<evidence type="ECO:0000256" key="2">
    <source>
        <dbReference type="ARBA" id="ARBA00022448"/>
    </source>
</evidence>
<evidence type="ECO:0000259" key="11">
    <source>
        <dbReference type="PROSITE" id="PS50048"/>
    </source>
</evidence>
<evidence type="ECO:0000256" key="4">
    <source>
        <dbReference type="ARBA" id="ARBA00022989"/>
    </source>
</evidence>
<keyword evidence="9" id="KW-0539">Nucleus</keyword>
<feature type="transmembrane region" description="Helical" evidence="10">
    <location>
        <begin position="512"/>
        <end position="531"/>
    </location>
</feature>
<feature type="transmembrane region" description="Helical" evidence="10">
    <location>
        <begin position="753"/>
        <end position="778"/>
    </location>
</feature>
<evidence type="ECO:0000256" key="10">
    <source>
        <dbReference type="SAM" id="Phobius"/>
    </source>
</evidence>
<organism evidence="12 13">
    <name type="scientific">Aspergillus nomiae NRRL (strain ATCC 15546 / NRRL 13137 / CBS 260.88 / M93)</name>
    <dbReference type="NCBI Taxonomy" id="1509407"/>
    <lineage>
        <taxon>Eukaryota</taxon>
        <taxon>Fungi</taxon>
        <taxon>Dikarya</taxon>
        <taxon>Ascomycota</taxon>
        <taxon>Pezizomycotina</taxon>
        <taxon>Eurotiomycetes</taxon>
        <taxon>Eurotiomycetidae</taxon>
        <taxon>Eurotiales</taxon>
        <taxon>Aspergillaceae</taxon>
        <taxon>Aspergillus</taxon>
        <taxon>Aspergillus subgen. Circumdati</taxon>
    </lineage>
</organism>
<evidence type="ECO:0000256" key="8">
    <source>
        <dbReference type="ARBA" id="ARBA00023163"/>
    </source>
</evidence>
<comment type="subcellular location">
    <subcellularLocation>
        <location evidence="1">Membrane</location>
        <topology evidence="1">Multi-pass membrane protein</topology>
    </subcellularLocation>
</comment>
<dbReference type="EMBL" id="JNOM01000208">
    <property type="protein sequence ID" value="KNG84436.1"/>
    <property type="molecule type" value="Genomic_DNA"/>
</dbReference>
<sequence>MTAPSMNVASKDCPKCKSRRIQCDRTLPGCRKCLRRNYECPGYGLILRWKQAIPSRGRLAGDGPVAGDPRDPDRTLREVVSLTPVDRGPSSPLDSVSGPLLHHFNQNIATKLAWVDGPENPWRQIILPLSHASPIVRYSLLAMSSEDLTHKYTIDRPYFHQLKAQSLYYRDKVLSLLPQHLERLLKAPVSFDCANQARFALATVLLLYNLELCAAKATQRRLHIQGARAIIQWKLQAIGRHLPPDVADNFLRYEYYFTAVFNGLTTFDATYDVIDDIPIHDKIAVFGDFVRIMHSVTRAERRKFSGSSDIETTRVEDIVDEIETARGRALQLNQIMRFQYPDARHDFEHLTHMYYHASLIYSHRVLSDFGSSNDLIRASRDAILEHLSHLMERAYFAHDLVWPLFVCGTECRSPDQEDAIERALLGVIRLSGSLERRRVLSFLRMFWRLEGDDRPVNWIAMARSRAADCSFSPKTSHPIMDPPTVDKITADSNLAALGYTPELSRNRSTWQVVFMVFILASVPYGLSTTMLYSIAGGGSANMIWGWILVSLIMLCVAASLAEVTSVYPTAGGVYYQTFALSPVKYRRVAAWICGWSFIAGNITITLAVNFATALFLIESLNVFTDAAGVGITEDFQAYQTYLIFLGITLVCHVIPAFGNKWLTHLETFAIFWTLVGVTAIIITILVVASNGRHSAKYVFTDFSPQSGWPDGWSFCIGLLQAAYALSATGMITSMCEEVRAPAIQVPKAIVGGLTLNALAGLAFLIPIAFVLPDISYLANLPSGQPVPPIFKAATGNSAGAFCLLIPLLILGIICGVGCVTAASRSVWAFARDGAIPGSKWFKKVEPRLDNIPLNAMLLGMVIELLLGLIYFGSTAAYNAFSGVGVMFLTLSYACPIAVSLLLRKRQDIKNCSFNLGPLGLFCNIVCLAWTCLAIPLFSMPTFMDVTQETMNYASVVFVGFFIISAIWYWVWGYQNYAGPPTEEGMEGPHGHSE</sequence>
<feature type="transmembrane region" description="Helical" evidence="10">
    <location>
        <begin position="851"/>
        <end position="873"/>
    </location>
</feature>
<keyword evidence="2" id="KW-0813">Transport</keyword>
<keyword evidence="13" id="KW-1185">Reference proteome</keyword>
<dbReference type="GO" id="GO:0008270">
    <property type="term" value="F:zinc ion binding"/>
    <property type="evidence" value="ECO:0007669"/>
    <property type="project" value="InterPro"/>
</dbReference>
<dbReference type="PANTHER" id="PTHR45649">
    <property type="entry name" value="AMINO-ACID PERMEASE BAT1"/>
    <property type="match status" value="1"/>
</dbReference>
<feature type="transmembrane region" description="Helical" evidence="10">
    <location>
        <begin position="879"/>
        <end position="902"/>
    </location>
</feature>
<dbReference type="GO" id="GO:0016020">
    <property type="term" value="C:membrane"/>
    <property type="evidence" value="ECO:0007669"/>
    <property type="project" value="UniProtKB-SubCell"/>
</dbReference>
<dbReference type="Proteomes" id="UP000037505">
    <property type="component" value="Unassembled WGS sequence"/>
</dbReference>
<dbReference type="InterPro" id="IPR002293">
    <property type="entry name" value="AA/rel_permease1"/>
</dbReference>
<keyword evidence="4 10" id="KW-1133">Transmembrane helix</keyword>
<accession>A0A0L1IY29</accession>
<keyword evidence="5" id="KW-0805">Transcription regulation</keyword>
<feature type="transmembrane region" description="Helical" evidence="10">
    <location>
        <begin position="949"/>
        <end position="970"/>
    </location>
</feature>
<dbReference type="InterPro" id="IPR021858">
    <property type="entry name" value="Fun_TF"/>
</dbReference>
<dbReference type="RefSeq" id="XP_015405359.1">
    <property type="nucleotide sequence ID" value="XM_015552857.1"/>
</dbReference>
<evidence type="ECO:0000256" key="3">
    <source>
        <dbReference type="ARBA" id="ARBA00022692"/>
    </source>
</evidence>
<dbReference type="GO" id="GO:0000981">
    <property type="term" value="F:DNA-binding transcription factor activity, RNA polymerase II-specific"/>
    <property type="evidence" value="ECO:0007669"/>
    <property type="project" value="InterPro"/>
</dbReference>
<dbReference type="GO" id="GO:0003677">
    <property type="term" value="F:DNA binding"/>
    <property type="evidence" value="ECO:0007669"/>
    <property type="project" value="UniProtKB-KW"/>
</dbReference>
<evidence type="ECO:0000313" key="12">
    <source>
        <dbReference type="EMBL" id="KNG84436.1"/>
    </source>
</evidence>
<comment type="caution">
    <text evidence="12">The sequence shown here is derived from an EMBL/GenBank/DDBJ whole genome shotgun (WGS) entry which is preliminary data.</text>
</comment>
<dbReference type="Pfam" id="PF13520">
    <property type="entry name" value="AA_permease_2"/>
    <property type="match status" value="1"/>
</dbReference>
<dbReference type="Pfam" id="PF00172">
    <property type="entry name" value="Zn_clus"/>
    <property type="match status" value="1"/>
</dbReference>
<dbReference type="PROSITE" id="PS50048">
    <property type="entry name" value="ZN2_CY6_FUNGAL_2"/>
    <property type="match status" value="1"/>
</dbReference>
<keyword evidence="3 10" id="KW-0812">Transmembrane</keyword>
<dbReference type="InterPro" id="IPR001138">
    <property type="entry name" value="Zn2Cys6_DnaBD"/>
</dbReference>
<dbReference type="SUPFAM" id="SSF57701">
    <property type="entry name" value="Zn2/Cys6 DNA-binding domain"/>
    <property type="match status" value="1"/>
</dbReference>
<feature type="transmembrane region" description="Helical" evidence="10">
    <location>
        <begin position="543"/>
        <end position="567"/>
    </location>
</feature>
<evidence type="ECO:0000256" key="7">
    <source>
        <dbReference type="ARBA" id="ARBA00023136"/>
    </source>
</evidence>
<keyword evidence="8" id="KW-0804">Transcription</keyword>
<dbReference type="GO" id="GO:0022857">
    <property type="term" value="F:transmembrane transporter activity"/>
    <property type="evidence" value="ECO:0007669"/>
    <property type="project" value="InterPro"/>
</dbReference>
<dbReference type="PANTHER" id="PTHR45649:SF23">
    <property type="entry name" value="TRANSPORTER, PUTATIVE (EUROFUNG)-RELATED"/>
    <property type="match status" value="1"/>
</dbReference>
<feature type="domain" description="Zn(2)-C6 fungal-type" evidence="11">
    <location>
        <begin position="12"/>
        <end position="40"/>
    </location>
</feature>
<feature type="transmembrane region" description="Helical" evidence="10">
    <location>
        <begin position="588"/>
        <end position="617"/>
    </location>
</feature>
<gene>
    <name evidence="12" type="ORF">ANOM_007601</name>
</gene>
<keyword evidence="7 10" id="KW-0472">Membrane</keyword>
<feature type="transmembrane region" description="Helical" evidence="10">
    <location>
        <begin position="637"/>
        <end position="657"/>
    </location>
</feature>
<evidence type="ECO:0000256" key="9">
    <source>
        <dbReference type="ARBA" id="ARBA00023242"/>
    </source>
</evidence>
<feature type="transmembrane region" description="Helical" evidence="10">
    <location>
        <begin position="914"/>
        <end position="937"/>
    </location>
</feature>
<name>A0A0L1IY29_ASPN3</name>
<feature type="transmembrane region" description="Helical" evidence="10">
    <location>
        <begin position="798"/>
        <end position="830"/>
    </location>
</feature>
<evidence type="ECO:0000256" key="5">
    <source>
        <dbReference type="ARBA" id="ARBA00023015"/>
    </source>
</evidence>
<protein>
    <recommendedName>
        <fullName evidence="11">Zn(2)-C6 fungal-type domain-containing protein</fullName>
    </recommendedName>
</protein>
<feature type="transmembrane region" description="Helical" evidence="10">
    <location>
        <begin position="669"/>
        <end position="691"/>
    </location>
</feature>
<evidence type="ECO:0000256" key="6">
    <source>
        <dbReference type="ARBA" id="ARBA00023125"/>
    </source>
</evidence>
<evidence type="ECO:0000313" key="13">
    <source>
        <dbReference type="Proteomes" id="UP000037505"/>
    </source>
</evidence>
<dbReference type="OrthoDB" id="3900342at2759"/>
<dbReference type="Pfam" id="PF11951">
    <property type="entry name" value="Fungal_trans_2"/>
    <property type="match status" value="1"/>
</dbReference>
<dbReference type="InterPro" id="IPR036864">
    <property type="entry name" value="Zn2-C6_fun-type_DNA-bd_sf"/>
</dbReference>
<evidence type="ECO:0000256" key="1">
    <source>
        <dbReference type="ARBA" id="ARBA00004141"/>
    </source>
</evidence>
<dbReference type="GO" id="GO:0009893">
    <property type="term" value="P:positive regulation of metabolic process"/>
    <property type="evidence" value="ECO:0007669"/>
    <property type="project" value="UniProtKB-ARBA"/>
</dbReference>
<dbReference type="GeneID" id="26809405"/>
<reference evidence="12 13" key="1">
    <citation type="submission" date="2014-06" db="EMBL/GenBank/DDBJ databases">
        <title>The Genome of the Aflatoxigenic Filamentous Fungus Aspergillus nomius.</title>
        <authorList>
            <person name="Moore M.G."/>
            <person name="Shannon B.M."/>
            <person name="Brian M.M."/>
        </authorList>
    </citation>
    <scope>NUCLEOTIDE SEQUENCE [LARGE SCALE GENOMIC DNA]</scope>
    <source>
        <strain evidence="12 13">NRRL 13137</strain>
    </source>
</reference>
<keyword evidence="6" id="KW-0238">DNA-binding</keyword>
<dbReference type="AlphaFoldDB" id="A0A0L1IY29"/>
<proteinExistence type="predicted"/>
<dbReference type="Gene3D" id="1.20.1740.10">
    <property type="entry name" value="Amino acid/polyamine transporter I"/>
    <property type="match status" value="1"/>
</dbReference>